<proteinExistence type="predicted"/>
<keyword evidence="1" id="KW-0282">Flagellum</keyword>
<sequence length="373" mass="44220">MIIAYPNYLKDFICSGEHCKDTCCQSWEIQIDNPTWKKYQTFYKEREDWWKGKLNKKEKSLIFKNGKCQFLDCNGLCQIQKQYGFSSLCKTCKEYPRHLEIYGERKEWTLSLSCPEVAKLVLLRKEKVQFLSKEKEGVSPYEEELSKKEIAFYCDIREKFLEILQDRACSIKERIASILVLSHDIENKIKRGDYEAVNRIFAKYQREKETGKLSRKFTAYEVESDIKEAYVKTCMQLLQEMEPIDSKCMQIIDTVVKELDKSKEEQNKEQNRSNFPIEEELFYENLMVYFISVYVVGAVYDEELESKVKLAIFSYLIIGQVAQWLGEQEAVIEFVWKYSRQLEHSSQNLEWLEEILQTEHAFSYKSLLSCTLS</sequence>
<dbReference type="EC" id="2.1.1.-" evidence="1"/>
<keyword evidence="1" id="KW-0966">Cell projection</keyword>
<keyword evidence="1" id="KW-0489">Methyltransferase</keyword>
<keyword evidence="1" id="KW-0969">Cilium</keyword>
<dbReference type="NCBIfam" id="NF038110">
    <property type="entry name" value="Lys_methyl_FliB"/>
    <property type="match status" value="1"/>
</dbReference>
<accession>A0A9D9N8N6</accession>
<comment type="caution">
    <text evidence="1">The sequence shown here is derived from an EMBL/GenBank/DDBJ whole genome shotgun (WGS) entry which is preliminary data.</text>
</comment>
<evidence type="ECO:0000313" key="1">
    <source>
        <dbReference type="EMBL" id="MBO8464327.1"/>
    </source>
</evidence>
<name>A0A9D9N8N6_9FIRM</name>
<dbReference type="AlphaFoldDB" id="A0A9D9N8N6"/>
<gene>
    <name evidence="1" type="primary">fliB</name>
    <name evidence="1" type="ORF">IAC13_10390</name>
</gene>
<reference evidence="1" key="1">
    <citation type="submission" date="2020-10" db="EMBL/GenBank/DDBJ databases">
        <authorList>
            <person name="Gilroy R."/>
        </authorList>
    </citation>
    <scope>NUCLEOTIDE SEQUENCE</scope>
    <source>
        <strain evidence="1">E3-2379</strain>
    </source>
</reference>
<dbReference type="GO" id="GO:0008168">
    <property type="term" value="F:methyltransferase activity"/>
    <property type="evidence" value="ECO:0007669"/>
    <property type="project" value="UniProtKB-KW"/>
</dbReference>
<dbReference type="GO" id="GO:0032259">
    <property type="term" value="P:methylation"/>
    <property type="evidence" value="ECO:0007669"/>
    <property type="project" value="UniProtKB-KW"/>
</dbReference>
<protein>
    <submittedName>
        <fullName evidence="1">Flagellin lysine-N-methylase</fullName>
        <ecNumber evidence="1">2.1.1.-</ecNumber>
    </submittedName>
</protein>
<evidence type="ECO:0000313" key="2">
    <source>
        <dbReference type="Proteomes" id="UP000823618"/>
    </source>
</evidence>
<keyword evidence="1" id="KW-0808">Transferase</keyword>
<reference evidence="1" key="2">
    <citation type="journal article" date="2021" name="PeerJ">
        <title>Extensive microbial diversity within the chicken gut microbiome revealed by metagenomics and culture.</title>
        <authorList>
            <person name="Gilroy R."/>
            <person name="Ravi A."/>
            <person name="Getino M."/>
            <person name="Pursley I."/>
            <person name="Horton D.L."/>
            <person name="Alikhan N.F."/>
            <person name="Baker D."/>
            <person name="Gharbi K."/>
            <person name="Hall N."/>
            <person name="Watson M."/>
            <person name="Adriaenssens E.M."/>
            <person name="Foster-Nyarko E."/>
            <person name="Jarju S."/>
            <person name="Secka A."/>
            <person name="Antonio M."/>
            <person name="Oren A."/>
            <person name="Chaudhuri R.R."/>
            <person name="La Ragione R."/>
            <person name="Hildebrand F."/>
            <person name="Pallen M.J."/>
        </authorList>
    </citation>
    <scope>NUCLEOTIDE SEQUENCE</scope>
    <source>
        <strain evidence="1">E3-2379</strain>
    </source>
</reference>
<dbReference type="EMBL" id="JADIML010000298">
    <property type="protein sequence ID" value="MBO8464327.1"/>
    <property type="molecule type" value="Genomic_DNA"/>
</dbReference>
<organism evidence="1 2">
    <name type="scientific">Candidatus Scybalomonas excrementavium</name>
    <dbReference type="NCBI Taxonomy" id="2840943"/>
    <lineage>
        <taxon>Bacteria</taxon>
        <taxon>Bacillati</taxon>
        <taxon>Bacillota</taxon>
        <taxon>Clostridia</taxon>
        <taxon>Lachnospirales</taxon>
        <taxon>Lachnospiraceae</taxon>
        <taxon>Lachnospiraceae incertae sedis</taxon>
        <taxon>Candidatus Scybalomonas</taxon>
    </lineage>
</organism>
<dbReference type="Proteomes" id="UP000823618">
    <property type="component" value="Unassembled WGS sequence"/>
</dbReference>